<feature type="compositionally biased region" description="Polar residues" evidence="1">
    <location>
        <begin position="18"/>
        <end position="32"/>
    </location>
</feature>
<gene>
    <name evidence="2" type="ORF">OS493_040228</name>
</gene>
<dbReference type="EMBL" id="MU827143">
    <property type="protein sequence ID" value="KAJ7369259.1"/>
    <property type="molecule type" value="Genomic_DNA"/>
</dbReference>
<proteinExistence type="predicted"/>
<reference evidence="2" key="1">
    <citation type="submission" date="2023-01" db="EMBL/GenBank/DDBJ databases">
        <title>Genome assembly of the deep-sea coral Lophelia pertusa.</title>
        <authorList>
            <person name="Herrera S."/>
            <person name="Cordes E."/>
        </authorList>
    </citation>
    <scope>NUCLEOTIDE SEQUENCE</scope>
    <source>
        <strain evidence="2">USNM1676648</strain>
        <tissue evidence="2">Polyp</tissue>
    </source>
</reference>
<evidence type="ECO:0000313" key="3">
    <source>
        <dbReference type="Proteomes" id="UP001163046"/>
    </source>
</evidence>
<feature type="region of interest" description="Disordered" evidence="1">
    <location>
        <begin position="1"/>
        <end position="49"/>
    </location>
</feature>
<evidence type="ECO:0000256" key="1">
    <source>
        <dbReference type="SAM" id="MobiDB-lite"/>
    </source>
</evidence>
<name>A0A9W9YV25_9CNID</name>
<dbReference type="AlphaFoldDB" id="A0A9W9YV25"/>
<dbReference type="Proteomes" id="UP001163046">
    <property type="component" value="Unassembled WGS sequence"/>
</dbReference>
<accession>A0A9W9YV25</accession>
<organism evidence="2 3">
    <name type="scientific">Desmophyllum pertusum</name>
    <dbReference type="NCBI Taxonomy" id="174260"/>
    <lineage>
        <taxon>Eukaryota</taxon>
        <taxon>Metazoa</taxon>
        <taxon>Cnidaria</taxon>
        <taxon>Anthozoa</taxon>
        <taxon>Hexacorallia</taxon>
        <taxon>Scleractinia</taxon>
        <taxon>Caryophylliina</taxon>
        <taxon>Caryophylliidae</taxon>
        <taxon>Desmophyllum</taxon>
    </lineage>
</organism>
<sequence>MSSPTKQVSVRRLPPLPNQITLRNFRENGNASEETHAGGGGSLKGKPSGAALSEMRVKEYLIANPQVLEDFIMADISQEQLERWLIRKTQSVEHITGDGSNGAN</sequence>
<comment type="caution">
    <text evidence="2">The sequence shown here is derived from an EMBL/GenBank/DDBJ whole genome shotgun (WGS) entry which is preliminary data.</text>
</comment>
<dbReference type="OrthoDB" id="5978695at2759"/>
<evidence type="ECO:0000313" key="2">
    <source>
        <dbReference type="EMBL" id="KAJ7369259.1"/>
    </source>
</evidence>
<keyword evidence="3" id="KW-1185">Reference proteome</keyword>
<protein>
    <submittedName>
        <fullName evidence="2">Uncharacterized protein</fullName>
    </submittedName>
</protein>